<comment type="caution">
    <text evidence="2">The sequence shown here is derived from an EMBL/GenBank/DDBJ whole genome shotgun (WGS) entry which is preliminary data.</text>
</comment>
<feature type="transmembrane region" description="Helical" evidence="1">
    <location>
        <begin position="41"/>
        <end position="64"/>
    </location>
</feature>
<feature type="non-terminal residue" evidence="2">
    <location>
        <position position="311"/>
    </location>
</feature>
<name>A0AAD5X239_9FUNG</name>
<dbReference type="EMBL" id="JADGJD010001229">
    <property type="protein sequence ID" value="KAJ3045458.1"/>
    <property type="molecule type" value="Genomic_DNA"/>
</dbReference>
<organism evidence="2 3">
    <name type="scientific">Rhizophlyctis rosea</name>
    <dbReference type="NCBI Taxonomy" id="64517"/>
    <lineage>
        <taxon>Eukaryota</taxon>
        <taxon>Fungi</taxon>
        <taxon>Fungi incertae sedis</taxon>
        <taxon>Chytridiomycota</taxon>
        <taxon>Chytridiomycota incertae sedis</taxon>
        <taxon>Chytridiomycetes</taxon>
        <taxon>Rhizophlyctidales</taxon>
        <taxon>Rhizophlyctidaceae</taxon>
        <taxon>Rhizophlyctis</taxon>
    </lineage>
</organism>
<keyword evidence="1" id="KW-0812">Transmembrane</keyword>
<dbReference type="Proteomes" id="UP001212841">
    <property type="component" value="Unassembled WGS sequence"/>
</dbReference>
<keyword evidence="1" id="KW-0472">Membrane</keyword>
<sequence length="311" mass="34976">MAATPANYLFEKILQTLSSIDSYLLPDPAPILLKPANDRGYLLFSTLILTPFFFAFCLSCAELGPTIYRRLIRRILPPNLAQRFQIQAIPNLNLNAPLQNGGAAPIPNNQPQIIAAIDLHLVNSDLRRLRLAQLRPTARLVASVAVVYLLVDTVVKTAHFLKEAWVHGEFGQPCSLNWRGVDCAFESVLKVAKWILIGPVEAKWDAKSRVTTEWMARAAADVWVATVKYGILLRTLRYITNRNPVPTITFATPSDTDLIWGLILHHHPAHTLLPFLLLKHLHLLLSHHYLLLTLLFPLNLRLTSIIHTARN</sequence>
<protein>
    <submittedName>
        <fullName evidence="2">Uncharacterized protein</fullName>
    </submittedName>
</protein>
<proteinExistence type="predicted"/>
<gene>
    <name evidence="2" type="ORF">HK097_001198</name>
</gene>
<keyword evidence="3" id="KW-1185">Reference proteome</keyword>
<evidence type="ECO:0000256" key="1">
    <source>
        <dbReference type="SAM" id="Phobius"/>
    </source>
</evidence>
<accession>A0AAD5X239</accession>
<reference evidence="2" key="1">
    <citation type="submission" date="2020-05" db="EMBL/GenBank/DDBJ databases">
        <title>Phylogenomic resolution of chytrid fungi.</title>
        <authorList>
            <person name="Stajich J.E."/>
            <person name="Amses K."/>
            <person name="Simmons R."/>
            <person name="Seto K."/>
            <person name="Myers J."/>
            <person name="Bonds A."/>
            <person name="Quandt C.A."/>
            <person name="Barry K."/>
            <person name="Liu P."/>
            <person name="Grigoriev I."/>
            <person name="Longcore J.E."/>
            <person name="James T.Y."/>
        </authorList>
    </citation>
    <scope>NUCLEOTIDE SEQUENCE</scope>
    <source>
        <strain evidence="2">JEL0318</strain>
    </source>
</reference>
<keyword evidence="1" id="KW-1133">Transmembrane helix</keyword>
<evidence type="ECO:0000313" key="3">
    <source>
        <dbReference type="Proteomes" id="UP001212841"/>
    </source>
</evidence>
<dbReference type="AlphaFoldDB" id="A0AAD5X239"/>
<evidence type="ECO:0000313" key="2">
    <source>
        <dbReference type="EMBL" id="KAJ3045458.1"/>
    </source>
</evidence>